<dbReference type="EMBL" id="JAIWYP010000015">
    <property type="protein sequence ID" value="KAH3701151.1"/>
    <property type="molecule type" value="Genomic_DNA"/>
</dbReference>
<reference evidence="1" key="2">
    <citation type="submission" date="2020-11" db="EMBL/GenBank/DDBJ databases">
        <authorList>
            <person name="McCartney M.A."/>
            <person name="Auch B."/>
            <person name="Kono T."/>
            <person name="Mallez S."/>
            <person name="Becker A."/>
            <person name="Gohl D.M."/>
            <person name="Silverstein K.A.T."/>
            <person name="Koren S."/>
            <person name="Bechman K.B."/>
            <person name="Herman A."/>
            <person name="Abrahante J.E."/>
            <person name="Garbe J."/>
        </authorList>
    </citation>
    <scope>NUCLEOTIDE SEQUENCE</scope>
    <source>
        <strain evidence="1">Duluth1</strain>
        <tissue evidence="1">Whole animal</tissue>
    </source>
</reference>
<organism evidence="1 2">
    <name type="scientific">Dreissena polymorpha</name>
    <name type="common">Zebra mussel</name>
    <name type="synonym">Mytilus polymorpha</name>
    <dbReference type="NCBI Taxonomy" id="45954"/>
    <lineage>
        <taxon>Eukaryota</taxon>
        <taxon>Metazoa</taxon>
        <taxon>Spiralia</taxon>
        <taxon>Lophotrochozoa</taxon>
        <taxon>Mollusca</taxon>
        <taxon>Bivalvia</taxon>
        <taxon>Autobranchia</taxon>
        <taxon>Heteroconchia</taxon>
        <taxon>Euheterodonta</taxon>
        <taxon>Imparidentia</taxon>
        <taxon>Neoheterodontei</taxon>
        <taxon>Myida</taxon>
        <taxon>Dreissenoidea</taxon>
        <taxon>Dreissenidae</taxon>
        <taxon>Dreissena</taxon>
    </lineage>
</organism>
<evidence type="ECO:0000313" key="1">
    <source>
        <dbReference type="EMBL" id="KAH3701151.1"/>
    </source>
</evidence>
<dbReference type="AlphaFoldDB" id="A0A9D3YJJ4"/>
<comment type="caution">
    <text evidence="1">The sequence shown here is derived from an EMBL/GenBank/DDBJ whole genome shotgun (WGS) entry which is preliminary data.</text>
</comment>
<protein>
    <submittedName>
        <fullName evidence="1">Uncharacterized protein</fullName>
    </submittedName>
</protein>
<keyword evidence="2" id="KW-1185">Reference proteome</keyword>
<proteinExistence type="predicted"/>
<evidence type="ECO:0000313" key="2">
    <source>
        <dbReference type="Proteomes" id="UP000828390"/>
    </source>
</evidence>
<dbReference type="Proteomes" id="UP000828390">
    <property type="component" value="Unassembled WGS sequence"/>
</dbReference>
<gene>
    <name evidence="1" type="ORF">DPMN_076134</name>
</gene>
<name>A0A9D3YJJ4_DREPO</name>
<sequence>MLCSAGQQQSGASVASLQCRIALSVAPDACLAQTLKSGLDPGHAPALSPCHTGVGLLRWPVLSPVLPGPSSQILPLPSFRTIGCGAGVRHAETNNRF</sequence>
<accession>A0A9D3YJJ4</accession>
<reference evidence="1" key="1">
    <citation type="journal article" date="2019" name="bioRxiv">
        <title>The Genome of the Zebra Mussel, Dreissena polymorpha: A Resource for Invasive Species Research.</title>
        <authorList>
            <person name="McCartney M.A."/>
            <person name="Auch B."/>
            <person name="Kono T."/>
            <person name="Mallez S."/>
            <person name="Zhang Y."/>
            <person name="Obille A."/>
            <person name="Becker A."/>
            <person name="Abrahante J.E."/>
            <person name="Garbe J."/>
            <person name="Badalamenti J.P."/>
            <person name="Herman A."/>
            <person name="Mangelson H."/>
            <person name="Liachko I."/>
            <person name="Sullivan S."/>
            <person name="Sone E.D."/>
            <person name="Koren S."/>
            <person name="Silverstein K.A.T."/>
            <person name="Beckman K.B."/>
            <person name="Gohl D.M."/>
        </authorList>
    </citation>
    <scope>NUCLEOTIDE SEQUENCE</scope>
    <source>
        <strain evidence="1">Duluth1</strain>
        <tissue evidence="1">Whole animal</tissue>
    </source>
</reference>